<accession>A0A4Q4Z3J0</accession>
<dbReference type="InterPro" id="IPR018152">
    <property type="entry name" value="SOD_Cu/Zn_BS"/>
</dbReference>
<comment type="caution">
    <text evidence="6">The sequence shown here is derived from an EMBL/GenBank/DDBJ whole genome shotgun (WGS) entry which is preliminary data.</text>
</comment>
<comment type="function">
    <text evidence="2">Destroys radicals which are normally produced within the cells and which are toxic to biological systems. May play a role in favoring mycobacterial survival in phagocytes.</text>
</comment>
<keyword evidence="3" id="KW-0186">Copper</keyword>
<dbReference type="AlphaFoldDB" id="A0A4Q4Z3J0"/>
<dbReference type="InterPro" id="IPR024134">
    <property type="entry name" value="SOD_Cu/Zn_/chaperone"/>
</dbReference>
<dbReference type="EC" id="1.15.1.1" evidence="3"/>
<comment type="catalytic activity">
    <reaction evidence="3">
        <text>2 superoxide + 2 H(+) = H2O2 + O2</text>
        <dbReference type="Rhea" id="RHEA:20696"/>
        <dbReference type="ChEBI" id="CHEBI:15378"/>
        <dbReference type="ChEBI" id="CHEBI:15379"/>
        <dbReference type="ChEBI" id="CHEBI:16240"/>
        <dbReference type="ChEBI" id="CHEBI:18421"/>
        <dbReference type="EC" id="1.15.1.1"/>
    </reaction>
</comment>
<evidence type="ECO:0000313" key="7">
    <source>
        <dbReference type="Proteomes" id="UP000295198"/>
    </source>
</evidence>
<evidence type="ECO:0000256" key="2">
    <source>
        <dbReference type="ARBA" id="ARBA00024900"/>
    </source>
</evidence>
<sequence length="199" mass="19957">MAIGGAGLVLALGGALAATGAAGGAGGAGGTGHDSHHGHHKGVERVVLQGVDGKDIGWITLRQSHDLVTVRGWVRGLTPGFHGFHIHEVGVCDAKAPAGPFATAGGHYQGGHANHGDHAGDLPSLLVTDEGRASTQFVTDRFTLADLRDADGSAVMVHGGRDNFANIPPRYLSGGVPGPDMATLMTGDAGARAACGVID</sequence>
<evidence type="ECO:0000256" key="4">
    <source>
        <dbReference type="SAM" id="SignalP"/>
    </source>
</evidence>
<evidence type="ECO:0000256" key="3">
    <source>
        <dbReference type="RuleBase" id="RU000393"/>
    </source>
</evidence>
<keyword evidence="3" id="KW-0560">Oxidoreductase</keyword>
<keyword evidence="7" id="KW-1185">Reference proteome</keyword>
<dbReference type="SUPFAM" id="SSF49329">
    <property type="entry name" value="Cu,Zn superoxide dismutase-like"/>
    <property type="match status" value="1"/>
</dbReference>
<dbReference type="Proteomes" id="UP000295198">
    <property type="component" value="Unassembled WGS sequence"/>
</dbReference>
<comment type="cofactor">
    <cofactor evidence="3">
        <name>Zn(2+)</name>
        <dbReference type="ChEBI" id="CHEBI:29105"/>
    </cofactor>
    <text evidence="3">Binds 1 zinc ion per subunit.</text>
</comment>
<name>A0A4Q4Z3J0_9ACTN</name>
<dbReference type="EMBL" id="SDKM01000051">
    <property type="protein sequence ID" value="RYP82213.1"/>
    <property type="molecule type" value="Genomic_DNA"/>
</dbReference>
<evidence type="ECO:0000313" key="6">
    <source>
        <dbReference type="EMBL" id="RYP82213.1"/>
    </source>
</evidence>
<dbReference type="GO" id="GO:0004784">
    <property type="term" value="F:superoxide dismutase activity"/>
    <property type="evidence" value="ECO:0007669"/>
    <property type="project" value="UniProtKB-EC"/>
</dbReference>
<gene>
    <name evidence="6" type="ORF">EKO23_22255</name>
</gene>
<keyword evidence="3" id="KW-0862">Zinc</keyword>
<comment type="similarity">
    <text evidence="1 3">Belongs to the Cu-Zn superoxide dismutase family.</text>
</comment>
<dbReference type="InterPro" id="IPR001424">
    <property type="entry name" value="SOD_Cu_Zn_dom"/>
</dbReference>
<feature type="chain" id="PRO_5039049940" description="Superoxide dismutase [Cu-Zn]" evidence="4">
    <location>
        <begin position="18"/>
        <end position="199"/>
    </location>
</feature>
<keyword evidence="4" id="KW-0732">Signal</keyword>
<evidence type="ECO:0000259" key="5">
    <source>
        <dbReference type="Pfam" id="PF00080"/>
    </source>
</evidence>
<keyword evidence="3" id="KW-0479">Metal-binding</keyword>
<dbReference type="OrthoDB" id="9792957at2"/>
<organism evidence="6 7">
    <name type="scientific">Nocardioides guangzhouensis</name>
    <dbReference type="NCBI Taxonomy" id="2497878"/>
    <lineage>
        <taxon>Bacteria</taxon>
        <taxon>Bacillati</taxon>
        <taxon>Actinomycetota</taxon>
        <taxon>Actinomycetes</taxon>
        <taxon>Propionibacteriales</taxon>
        <taxon>Nocardioidaceae</taxon>
        <taxon>Nocardioides</taxon>
    </lineage>
</organism>
<proteinExistence type="inferred from homology"/>
<feature type="signal peptide" evidence="4">
    <location>
        <begin position="1"/>
        <end position="17"/>
    </location>
</feature>
<feature type="domain" description="Superoxide dismutase copper/zinc binding" evidence="5">
    <location>
        <begin position="57"/>
        <end position="198"/>
    </location>
</feature>
<dbReference type="Pfam" id="PF00080">
    <property type="entry name" value="Sod_Cu"/>
    <property type="match status" value="1"/>
</dbReference>
<protein>
    <recommendedName>
        <fullName evidence="3">Superoxide dismutase [Cu-Zn]</fullName>
        <ecNumber evidence="3">1.15.1.1</ecNumber>
    </recommendedName>
</protein>
<dbReference type="InterPro" id="IPR036423">
    <property type="entry name" value="SOD-like_Cu/Zn_dom_sf"/>
</dbReference>
<evidence type="ECO:0000256" key="1">
    <source>
        <dbReference type="ARBA" id="ARBA00010457"/>
    </source>
</evidence>
<reference evidence="6 7" key="1">
    <citation type="submission" date="2019-01" db="EMBL/GenBank/DDBJ databases">
        <title>Nocardioides guangzhouensis sp. nov., an actinobacterium isolated from soil.</title>
        <authorList>
            <person name="Fu Y."/>
            <person name="Cai Y."/>
            <person name="Lin Z."/>
            <person name="Chen P."/>
        </authorList>
    </citation>
    <scope>NUCLEOTIDE SEQUENCE [LARGE SCALE GENOMIC DNA]</scope>
    <source>
        <strain evidence="6 7">130</strain>
    </source>
</reference>
<comment type="cofactor">
    <cofactor evidence="3">
        <name>Cu cation</name>
        <dbReference type="ChEBI" id="CHEBI:23378"/>
    </cofactor>
    <text evidence="3">Binds 1 copper ion per subunit.</text>
</comment>
<dbReference type="Gene3D" id="2.60.40.200">
    <property type="entry name" value="Superoxide dismutase, copper/zinc binding domain"/>
    <property type="match status" value="1"/>
</dbReference>
<dbReference type="PANTHER" id="PTHR10003">
    <property type="entry name" value="SUPEROXIDE DISMUTASE CU-ZN -RELATED"/>
    <property type="match status" value="1"/>
</dbReference>
<dbReference type="GO" id="GO:0005507">
    <property type="term" value="F:copper ion binding"/>
    <property type="evidence" value="ECO:0007669"/>
    <property type="project" value="InterPro"/>
</dbReference>
<dbReference type="PROSITE" id="PS00332">
    <property type="entry name" value="SOD_CU_ZN_2"/>
    <property type="match status" value="1"/>
</dbReference>